<organism evidence="3 4">
    <name type="scientific">Heyndrickxia oleronia</name>
    <dbReference type="NCBI Taxonomy" id="38875"/>
    <lineage>
        <taxon>Bacteria</taxon>
        <taxon>Bacillati</taxon>
        <taxon>Bacillota</taxon>
        <taxon>Bacilli</taxon>
        <taxon>Bacillales</taxon>
        <taxon>Bacillaceae</taxon>
        <taxon>Heyndrickxia</taxon>
    </lineage>
</organism>
<dbReference type="EMBL" id="MTLA01000138">
    <property type="protein sequence ID" value="OOP68071.1"/>
    <property type="molecule type" value="Genomic_DNA"/>
</dbReference>
<keyword evidence="1 2" id="KW-0963">Cytoplasm</keyword>
<accession>A0A8E2IDV2</accession>
<evidence type="ECO:0000313" key="4">
    <source>
        <dbReference type="Proteomes" id="UP000189761"/>
    </source>
</evidence>
<dbReference type="Gene3D" id="3.40.30.10">
    <property type="entry name" value="Glutaredoxin"/>
    <property type="match status" value="1"/>
</dbReference>
<comment type="subunit">
    <text evidence="2">Interacts with Spx.</text>
</comment>
<reference evidence="3 4" key="1">
    <citation type="submission" date="2017-01" db="EMBL/GenBank/DDBJ databases">
        <title>Draft genome sequence of Bacillus oleronius.</title>
        <authorList>
            <person name="Allam M."/>
        </authorList>
    </citation>
    <scope>NUCLEOTIDE SEQUENCE [LARGE SCALE GENOMIC DNA]</scope>
    <source>
        <strain evidence="3 4">DSM 9356</strain>
    </source>
</reference>
<name>A0A8E2IDV2_9BACI</name>
<dbReference type="SUPFAM" id="SSF52833">
    <property type="entry name" value="Thioredoxin-like"/>
    <property type="match status" value="1"/>
</dbReference>
<evidence type="ECO:0000313" key="3">
    <source>
        <dbReference type="EMBL" id="OOP68071.1"/>
    </source>
</evidence>
<dbReference type="RefSeq" id="WP_058004819.1">
    <property type="nucleotide sequence ID" value="NZ_CP065424.1"/>
</dbReference>
<evidence type="ECO:0000256" key="2">
    <source>
        <dbReference type="HAMAP-Rule" id="MF_02245"/>
    </source>
</evidence>
<sequence>MKDNLLPNYHCCLNAEKKPLEIYIFVDPLCPECWALEPIIKKLQLEYGKYFRLKHVLSTDLTRLNFSSKKYESIAQLWEKTANRTGMSCDGDLWFENPISTPYLPSIAIKAAELQGRKAGIRFLRKVQEVLFLEKQNVSNLDILTECARSINLDIDEFLNDIHSDSAAKAFQCDLKILSEMEVSEIPSLVFFNENIEDEGLKITGLYPYKVYVQIIQEMLDEKPVPAQLPSLEQFLKIFKLVASKEIAMVYDMSITEVEKELKKWVLQQKVRVIKGKYGTFWSYIDKETK</sequence>
<dbReference type="InterPro" id="IPR046404">
    <property type="entry name" value="Adapter_SpxH"/>
</dbReference>
<dbReference type="InterPro" id="IPR036249">
    <property type="entry name" value="Thioredoxin-like_sf"/>
</dbReference>
<dbReference type="GO" id="GO:0005737">
    <property type="term" value="C:cytoplasm"/>
    <property type="evidence" value="ECO:0007669"/>
    <property type="project" value="UniProtKB-SubCell"/>
</dbReference>
<comment type="caution">
    <text evidence="3">The sequence shown here is derived from an EMBL/GenBank/DDBJ whole genome shotgun (WGS) entry which is preliminary data.</text>
</comment>
<comment type="function">
    <text evidence="2">Adapter protein required for efficient degradation of Spx by ClpXP under non-stress conditions. Interaction with Spx stabilizes Spx and exposes the C-terminus of Spx for recognition and proteolysis by ClpXP.</text>
</comment>
<protein>
    <recommendedName>
        <fullName evidence="2">ClpXP adapter protein SpxH</fullName>
    </recommendedName>
</protein>
<proteinExistence type="inferred from homology"/>
<dbReference type="CDD" id="cd03025">
    <property type="entry name" value="DsbA_FrnE_like"/>
    <property type="match status" value="1"/>
</dbReference>
<evidence type="ECO:0000256" key="1">
    <source>
        <dbReference type="ARBA" id="ARBA00022490"/>
    </source>
</evidence>
<dbReference type="Proteomes" id="UP000189761">
    <property type="component" value="Unassembled WGS sequence"/>
</dbReference>
<dbReference type="Gene3D" id="1.10.472.60">
    <property type="entry name" value="putative protein disulfide isomerase domain"/>
    <property type="match status" value="1"/>
</dbReference>
<keyword evidence="4" id="KW-1185">Reference proteome</keyword>
<gene>
    <name evidence="2" type="primary">spxH</name>
    <name evidence="3" type="ORF">BWZ43_12540</name>
</gene>
<dbReference type="PANTHER" id="PTHR13887">
    <property type="entry name" value="GLUTATHIONE S-TRANSFERASE KAPPA"/>
    <property type="match status" value="1"/>
</dbReference>
<comment type="subcellular location">
    <subcellularLocation>
        <location evidence="2">Cytoplasm</location>
    </subcellularLocation>
</comment>
<dbReference type="Pfam" id="PF13743">
    <property type="entry name" value="Thioredoxin_5"/>
    <property type="match status" value="1"/>
</dbReference>
<dbReference type="HAMAP" id="MF_02245">
    <property type="entry name" value="Adapter_SpxH"/>
    <property type="match status" value="1"/>
</dbReference>
<dbReference type="AlphaFoldDB" id="A0A8E2IDV2"/>
<comment type="similarity">
    <text evidence="2">Belongs to the SpxH family.</text>
</comment>
<dbReference type="PANTHER" id="PTHR13887:SF47">
    <property type="entry name" value="CLPXP ADAPTER PROTEIN SPXH"/>
    <property type="match status" value="1"/>
</dbReference>